<dbReference type="PIRSF" id="PIRSF026534">
    <property type="entry name" value="Endo_alpha-L-arabinosidase"/>
    <property type="match status" value="1"/>
</dbReference>
<reference evidence="11" key="1">
    <citation type="journal article" date="2020" name="Stud. Mycol.">
        <title>101 Dothideomycetes genomes: a test case for predicting lifestyles and emergence of pathogens.</title>
        <authorList>
            <person name="Haridas S."/>
            <person name="Albert R."/>
            <person name="Binder M."/>
            <person name="Bloem J."/>
            <person name="Labutti K."/>
            <person name="Salamov A."/>
            <person name="Andreopoulos B."/>
            <person name="Baker S."/>
            <person name="Barry K."/>
            <person name="Bills G."/>
            <person name="Bluhm B."/>
            <person name="Cannon C."/>
            <person name="Castanera R."/>
            <person name="Culley D."/>
            <person name="Daum C."/>
            <person name="Ezra D."/>
            <person name="Gonzalez J."/>
            <person name="Henrissat B."/>
            <person name="Kuo A."/>
            <person name="Liang C."/>
            <person name="Lipzen A."/>
            <person name="Lutzoni F."/>
            <person name="Magnuson J."/>
            <person name="Mondo S."/>
            <person name="Nolan M."/>
            <person name="Ohm R."/>
            <person name="Pangilinan J."/>
            <person name="Park H.-J."/>
            <person name="Ramirez L."/>
            <person name="Alfaro M."/>
            <person name="Sun H."/>
            <person name="Tritt A."/>
            <person name="Yoshinaga Y."/>
            <person name="Zwiers L.-H."/>
            <person name="Turgeon B."/>
            <person name="Goodwin S."/>
            <person name="Spatafora J."/>
            <person name="Crous P."/>
            <person name="Grigoriev I."/>
        </authorList>
    </citation>
    <scope>NUCLEOTIDE SEQUENCE</scope>
    <source>
        <strain evidence="11">HMLAC05119</strain>
    </source>
</reference>
<keyword evidence="5 7" id="KW-0378">Hydrolase</keyword>
<keyword evidence="10" id="KW-0472">Membrane</keyword>
<keyword evidence="10" id="KW-0812">Transmembrane</keyword>
<evidence type="ECO:0000256" key="9">
    <source>
        <dbReference type="PIRSR" id="PIRSR606710-2"/>
    </source>
</evidence>
<dbReference type="PANTHER" id="PTHR43301">
    <property type="entry name" value="ARABINAN ENDO-1,5-ALPHA-L-ARABINOSIDASE"/>
    <property type="match status" value="1"/>
</dbReference>
<feature type="site" description="Important for catalytic activity, responsible for pKa modulation of the active site Glu and correct orientation of both the proton donor and substrate" evidence="9">
    <location>
        <position position="193"/>
    </location>
</feature>
<evidence type="ECO:0000313" key="12">
    <source>
        <dbReference type="Proteomes" id="UP000800096"/>
    </source>
</evidence>
<feature type="active site" description="Proton donor" evidence="8">
    <location>
        <position position="252"/>
    </location>
</feature>
<evidence type="ECO:0000313" key="11">
    <source>
        <dbReference type="EMBL" id="KAF1912781.1"/>
    </source>
</evidence>
<dbReference type="GO" id="GO:0046558">
    <property type="term" value="F:arabinan endo-1,5-alpha-L-arabinosidase activity"/>
    <property type="evidence" value="ECO:0007669"/>
    <property type="project" value="UniProtKB-EC"/>
</dbReference>
<dbReference type="InterPro" id="IPR023296">
    <property type="entry name" value="Glyco_hydro_beta-prop_sf"/>
</dbReference>
<accession>A0A6A5QAY9</accession>
<evidence type="ECO:0000256" key="8">
    <source>
        <dbReference type="PIRSR" id="PIRSR606710-1"/>
    </source>
</evidence>
<protein>
    <recommendedName>
        <fullName evidence="4 7">Arabinan endo-1,5-alpha-L-arabinosidase</fullName>
        <ecNumber evidence="4 7">3.2.1.99</ecNumber>
    </recommendedName>
</protein>
<evidence type="ECO:0000256" key="7">
    <source>
        <dbReference type="PIRNR" id="PIRNR026534"/>
    </source>
</evidence>
<dbReference type="Pfam" id="PF04616">
    <property type="entry name" value="Glyco_hydro_43"/>
    <property type="match status" value="1"/>
</dbReference>
<evidence type="ECO:0000256" key="10">
    <source>
        <dbReference type="SAM" id="Phobius"/>
    </source>
</evidence>
<dbReference type="CDD" id="cd18831">
    <property type="entry name" value="GH43_AnAbnA-like"/>
    <property type="match status" value="1"/>
</dbReference>
<dbReference type="GO" id="GO:0031222">
    <property type="term" value="P:arabinan catabolic process"/>
    <property type="evidence" value="ECO:0007669"/>
    <property type="project" value="UniProtKB-UniPathway"/>
</dbReference>
<dbReference type="AlphaFoldDB" id="A0A6A5QAY9"/>
<evidence type="ECO:0000256" key="2">
    <source>
        <dbReference type="ARBA" id="ARBA00004834"/>
    </source>
</evidence>
<organism evidence="11 12">
    <name type="scientific">Ampelomyces quisqualis</name>
    <name type="common">Powdery mildew agent</name>
    <dbReference type="NCBI Taxonomy" id="50730"/>
    <lineage>
        <taxon>Eukaryota</taxon>
        <taxon>Fungi</taxon>
        <taxon>Dikarya</taxon>
        <taxon>Ascomycota</taxon>
        <taxon>Pezizomycotina</taxon>
        <taxon>Dothideomycetes</taxon>
        <taxon>Pleosporomycetidae</taxon>
        <taxon>Pleosporales</taxon>
        <taxon>Pleosporineae</taxon>
        <taxon>Phaeosphaeriaceae</taxon>
        <taxon>Ampelomyces</taxon>
    </lineage>
</organism>
<evidence type="ECO:0000256" key="3">
    <source>
        <dbReference type="ARBA" id="ARBA00009865"/>
    </source>
</evidence>
<dbReference type="InterPro" id="IPR050727">
    <property type="entry name" value="GH43_arabinanases"/>
</dbReference>
<comment type="catalytic activity">
    <reaction evidence="1 7">
        <text>Endohydrolysis of (1-&gt;5)-alpha-arabinofuranosidic linkages in (1-&gt;5)-arabinans.</text>
        <dbReference type="EC" id="3.2.1.99"/>
    </reaction>
</comment>
<evidence type="ECO:0000256" key="1">
    <source>
        <dbReference type="ARBA" id="ARBA00000375"/>
    </source>
</evidence>
<dbReference type="Proteomes" id="UP000800096">
    <property type="component" value="Unassembled WGS sequence"/>
</dbReference>
<keyword evidence="10" id="KW-1133">Transmembrane helix</keyword>
<comment type="similarity">
    <text evidence="3 7">Belongs to the glycosyl hydrolase 43 family.</text>
</comment>
<comment type="pathway">
    <text evidence="2 7">Glycan metabolism; L-arabinan degradation.</text>
</comment>
<dbReference type="SUPFAM" id="SSF75005">
    <property type="entry name" value="Arabinanase/levansucrase/invertase"/>
    <property type="match status" value="1"/>
</dbReference>
<feature type="active site" description="Proton acceptor" evidence="8">
    <location>
        <position position="82"/>
    </location>
</feature>
<evidence type="ECO:0000256" key="6">
    <source>
        <dbReference type="ARBA" id="ARBA00023295"/>
    </source>
</evidence>
<keyword evidence="12" id="KW-1185">Reference proteome</keyword>
<name>A0A6A5QAY9_AMPQU</name>
<dbReference type="UniPathway" id="UPA00667"/>
<feature type="transmembrane region" description="Helical" evidence="10">
    <location>
        <begin position="12"/>
        <end position="36"/>
    </location>
</feature>
<dbReference type="PANTHER" id="PTHR43301:SF3">
    <property type="entry name" value="ARABINAN ENDO-1,5-ALPHA-L-ARABINOSIDASE A-RELATED"/>
    <property type="match status" value="1"/>
</dbReference>
<evidence type="ECO:0000256" key="5">
    <source>
        <dbReference type="ARBA" id="ARBA00022801"/>
    </source>
</evidence>
<dbReference type="OrthoDB" id="195678at2759"/>
<dbReference type="EMBL" id="ML979139">
    <property type="protein sequence ID" value="KAF1912781.1"/>
    <property type="molecule type" value="Genomic_DNA"/>
</dbReference>
<dbReference type="InterPro" id="IPR006710">
    <property type="entry name" value="Glyco_hydro_43"/>
</dbReference>
<dbReference type="Gene3D" id="2.115.10.20">
    <property type="entry name" value="Glycosyl hydrolase domain, family 43"/>
    <property type="match status" value="1"/>
</dbReference>
<evidence type="ECO:0000256" key="4">
    <source>
        <dbReference type="ARBA" id="ARBA00012586"/>
    </source>
</evidence>
<gene>
    <name evidence="11" type="ORF">BDU57DRAFT_503322</name>
</gene>
<dbReference type="InterPro" id="IPR016840">
    <property type="entry name" value="Glyco_hydro_43_endo_a_Ara-ase"/>
</dbReference>
<keyword evidence="6 7" id="KW-0326">Glycosidase</keyword>
<dbReference type="EC" id="3.2.1.99" evidence="4 7"/>
<proteinExistence type="inferred from homology"/>
<sequence length="382" mass="43066">MKIFETPFRDSTVAKFSTAIFTSLLITSATFLPLIAHLDYFVHAVPVAQGSPTPQVYDPPPVTSGLYPDPQPCHGNCSWVHDPNIVYEDEIYWRFTTSGNIAVATARLLEGPWTYRGALLHNGTRIHLRDDQDIWAPSITKRYKTYYCHYSVSFMGSQHSEIGVATSHSLEPGTWTDHGSIGLPQNAHYNLIDPYVYQDSPDQPSYFTFGSYWTGIQQIEMDSHEQLVSWGGREVDINNIISNTTANFAVQEGAVTFKNEKFYYIFFSVGQCCRLERELVPPGDEYHVVVCRAEKITGPYFDKQGKNCLTENGGTTILASHGDIYAPGGQGVMLDPKTEKTVMYYHYVVRPSVGYGAEQFFFGFNYLEWVDGWPVLVADIHI</sequence>